<evidence type="ECO:0000313" key="9">
    <source>
        <dbReference type="EMBL" id="TMQ52306.1"/>
    </source>
</evidence>
<keyword evidence="5 8" id="KW-0812">Transmembrane</keyword>
<feature type="transmembrane region" description="Helical" evidence="8">
    <location>
        <begin position="26"/>
        <end position="46"/>
    </location>
</feature>
<keyword evidence="6 8" id="KW-1133">Transmembrane helix</keyword>
<dbReference type="EMBL" id="VBOT01000037">
    <property type="protein sequence ID" value="TMQ52306.1"/>
    <property type="molecule type" value="Genomic_DNA"/>
</dbReference>
<protein>
    <recommendedName>
        <fullName evidence="11">Glycosyltransferase RgtA/B/C/D-like domain-containing protein</fullName>
    </recommendedName>
</protein>
<dbReference type="PANTHER" id="PTHR33908">
    <property type="entry name" value="MANNOSYLTRANSFERASE YKCB-RELATED"/>
    <property type="match status" value="1"/>
</dbReference>
<name>A0A538SLQ2_UNCEI</name>
<gene>
    <name evidence="9" type="ORF">E6K73_03150</name>
</gene>
<evidence type="ECO:0000256" key="4">
    <source>
        <dbReference type="ARBA" id="ARBA00022679"/>
    </source>
</evidence>
<evidence type="ECO:0000256" key="7">
    <source>
        <dbReference type="ARBA" id="ARBA00023136"/>
    </source>
</evidence>
<feature type="transmembrane region" description="Helical" evidence="8">
    <location>
        <begin position="358"/>
        <end position="379"/>
    </location>
</feature>
<dbReference type="Proteomes" id="UP000320184">
    <property type="component" value="Unassembled WGS sequence"/>
</dbReference>
<dbReference type="GO" id="GO:0009103">
    <property type="term" value="P:lipopolysaccharide biosynthetic process"/>
    <property type="evidence" value="ECO:0007669"/>
    <property type="project" value="UniProtKB-ARBA"/>
</dbReference>
<comment type="caution">
    <text evidence="9">The sequence shown here is derived from an EMBL/GenBank/DDBJ whole genome shotgun (WGS) entry which is preliminary data.</text>
</comment>
<feature type="transmembrane region" description="Helical" evidence="8">
    <location>
        <begin position="300"/>
        <end position="319"/>
    </location>
</feature>
<dbReference type="GO" id="GO:0016763">
    <property type="term" value="F:pentosyltransferase activity"/>
    <property type="evidence" value="ECO:0007669"/>
    <property type="project" value="TreeGrafter"/>
</dbReference>
<evidence type="ECO:0000256" key="1">
    <source>
        <dbReference type="ARBA" id="ARBA00004651"/>
    </source>
</evidence>
<feature type="transmembrane region" description="Helical" evidence="8">
    <location>
        <begin position="221"/>
        <end position="240"/>
    </location>
</feature>
<reference evidence="9 10" key="1">
    <citation type="journal article" date="2019" name="Nat. Microbiol.">
        <title>Mediterranean grassland soil C-N compound turnover is dependent on rainfall and depth, and is mediated by genomically divergent microorganisms.</title>
        <authorList>
            <person name="Diamond S."/>
            <person name="Andeer P.F."/>
            <person name="Li Z."/>
            <person name="Crits-Christoph A."/>
            <person name="Burstein D."/>
            <person name="Anantharaman K."/>
            <person name="Lane K.R."/>
            <person name="Thomas B.C."/>
            <person name="Pan C."/>
            <person name="Northen T.R."/>
            <person name="Banfield J.F."/>
        </authorList>
    </citation>
    <scope>NUCLEOTIDE SEQUENCE [LARGE SCALE GENOMIC DNA]</scope>
    <source>
        <strain evidence="9">WS_3</strain>
    </source>
</reference>
<keyword evidence="3" id="KW-0328">Glycosyltransferase</keyword>
<dbReference type="AlphaFoldDB" id="A0A538SLQ2"/>
<evidence type="ECO:0000256" key="2">
    <source>
        <dbReference type="ARBA" id="ARBA00022475"/>
    </source>
</evidence>
<evidence type="ECO:0000256" key="3">
    <source>
        <dbReference type="ARBA" id="ARBA00022676"/>
    </source>
</evidence>
<dbReference type="GO" id="GO:0005886">
    <property type="term" value="C:plasma membrane"/>
    <property type="evidence" value="ECO:0007669"/>
    <property type="project" value="UniProtKB-SubCell"/>
</dbReference>
<feature type="transmembrane region" description="Helical" evidence="8">
    <location>
        <begin position="197"/>
        <end position="214"/>
    </location>
</feature>
<feature type="transmembrane region" description="Helical" evidence="8">
    <location>
        <begin position="126"/>
        <end position="144"/>
    </location>
</feature>
<evidence type="ECO:0000256" key="5">
    <source>
        <dbReference type="ARBA" id="ARBA00022692"/>
    </source>
</evidence>
<keyword evidence="4" id="KW-0808">Transferase</keyword>
<keyword evidence="2" id="KW-1003">Cell membrane</keyword>
<evidence type="ECO:0000256" key="8">
    <source>
        <dbReference type="SAM" id="Phobius"/>
    </source>
</evidence>
<feature type="transmembrane region" description="Helical" evidence="8">
    <location>
        <begin position="266"/>
        <end position="288"/>
    </location>
</feature>
<feature type="transmembrane region" description="Helical" evidence="8">
    <location>
        <begin position="150"/>
        <end position="168"/>
    </location>
</feature>
<evidence type="ECO:0000256" key="6">
    <source>
        <dbReference type="ARBA" id="ARBA00022989"/>
    </source>
</evidence>
<evidence type="ECO:0008006" key="11">
    <source>
        <dbReference type="Google" id="ProtNLM"/>
    </source>
</evidence>
<accession>A0A538SLQ2</accession>
<dbReference type="PANTHER" id="PTHR33908:SF11">
    <property type="entry name" value="MEMBRANE PROTEIN"/>
    <property type="match status" value="1"/>
</dbReference>
<proteinExistence type="predicted"/>
<feature type="transmembrane region" description="Helical" evidence="8">
    <location>
        <begin position="98"/>
        <end position="119"/>
    </location>
</feature>
<dbReference type="InterPro" id="IPR050297">
    <property type="entry name" value="LipidA_mod_glycosyltrf_83"/>
</dbReference>
<evidence type="ECO:0000313" key="10">
    <source>
        <dbReference type="Proteomes" id="UP000320184"/>
    </source>
</evidence>
<sequence>MKRSRRGDLDQAEHPPELMLSPRLEAAAAAALLLLGLAHMLTLWFVSDDAFISYRYARNLAGGIGLVYNPGERVEGYSNFLWTLVASLVIRAGGRPELWMPGLGVVCSLGTLGLVMAAIRRRGASPLLAGAILAANPAFAAYATSGLETALFTLLVTSATLATAAALAPGDSFRTRPLLGSAFLLGLASLTRPEGALVTACVGALLLTLALLRCGSVRSWMAWAGAWLVVAGPHLAWRLAYYHRFLPNSFAIKAPGLLQAPEGGRYVILALGELHLLWLVPAIVASLLFGAWRGLAGRELGLMGAIVLPFLAYVCATGGDWMPLFRFVVPMLPLIALVAAAALEGWMGFGGSRAARRLGWAFAMVSLMAYVSLDLRASWRQQVPNGAPNSVWIARRDLENWRRLGEMLERVTQPTDTLATTAAGVIPYVSGLYTIDLLGLCAPDHSRYRRRATDRPGHQWVLAEAELYRLRPQILLGHPVVRDTLHYLGMSLDIDPAWRDRIVSSYSLVGLTLPGTPVRYAGCMLRNDVAERVLEAGRRLAPPP</sequence>
<organism evidence="9 10">
    <name type="scientific">Eiseniibacteriota bacterium</name>
    <dbReference type="NCBI Taxonomy" id="2212470"/>
    <lineage>
        <taxon>Bacteria</taxon>
        <taxon>Candidatus Eiseniibacteriota</taxon>
    </lineage>
</organism>
<comment type="subcellular location">
    <subcellularLocation>
        <location evidence="1">Cell membrane</location>
        <topology evidence="1">Multi-pass membrane protein</topology>
    </subcellularLocation>
</comment>
<keyword evidence="7 8" id="KW-0472">Membrane</keyword>
<feature type="transmembrane region" description="Helical" evidence="8">
    <location>
        <begin position="325"/>
        <end position="346"/>
    </location>
</feature>